<protein>
    <submittedName>
        <fullName evidence="2">Uncharacterized protein</fullName>
    </submittedName>
</protein>
<keyword evidence="1" id="KW-0472">Membrane</keyword>
<keyword evidence="1" id="KW-0812">Transmembrane</keyword>
<evidence type="ECO:0000313" key="2">
    <source>
        <dbReference type="EMBL" id="GBF05411.1"/>
    </source>
</evidence>
<dbReference type="EMBL" id="BFAG01000004">
    <property type="protein sequence ID" value="GBF05411.1"/>
    <property type="molecule type" value="Genomic_DNA"/>
</dbReference>
<keyword evidence="3" id="KW-1185">Reference proteome</keyword>
<keyword evidence="1" id="KW-1133">Transmembrane helix</keyword>
<evidence type="ECO:0000256" key="1">
    <source>
        <dbReference type="SAM" id="Phobius"/>
    </source>
</evidence>
<feature type="transmembrane region" description="Helical" evidence="1">
    <location>
        <begin position="6"/>
        <end position="25"/>
    </location>
</feature>
<comment type="caution">
    <text evidence="2">The sequence shown here is derived from an EMBL/GenBank/DDBJ whole genome shotgun (WGS) entry which is preliminary data.</text>
</comment>
<evidence type="ECO:0000313" key="3">
    <source>
        <dbReference type="Proteomes" id="UP000236569"/>
    </source>
</evidence>
<reference evidence="3" key="1">
    <citation type="submission" date="2018-01" db="EMBL/GenBank/DDBJ databases">
        <title>Draft Genome Sequence of the Radioresistant Bacterium Deinococcus aerius TR0125, Isolated from the Higher Atmosphere above Japan.</title>
        <authorList>
            <person name="Satoh K."/>
            <person name="Arai H."/>
            <person name="Sanzen T."/>
            <person name="Kawaguchi Y."/>
            <person name="Hayashi H."/>
            <person name="Yokobori S."/>
            <person name="Yamagishi A."/>
            <person name="Oono Y."/>
            <person name="Narumi I."/>
        </authorList>
    </citation>
    <scope>NUCLEOTIDE SEQUENCE [LARGE SCALE GENOMIC DNA]</scope>
    <source>
        <strain evidence="3">TR0125</strain>
    </source>
</reference>
<proteinExistence type="predicted"/>
<name>A0A2I9DKK1_9DEIO</name>
<dbReference type="AlphaFoldDB" id="A0A2I9DKK1"/>
<accession>A0A2I9DKK1</accession>
<organism evidence="2 3">
    <name type="scientific">Deinococcus aerius</name>
    <dbReference type="NCBI Taxonomy" id="200253"/>
    <lineage>
        <taxon>Bacteria</taxon>
        <taxon>Thermotogati</taxon>
        <taxon>Deinococcota</taxon>
        <taxon>Deinococci</taxon>
        <taxon>Deinococcales</taxon>
        <taxon>Deinococcaceae</taxon>
        <taxon>Deinococcus</taxon>
    </lineage>
</organism>
<dbReference type="Proteomes" id="UP000236569">
    <property type="component" value="Unassembled WGS sequence"/>
</dbReference>
<sequence>MAGILVSLLNAGVGVALAWTVVASGGETRPDALGLAFAFLYMLGFVAAVVGTTMAWKDRQTSGGHTGFLSAPGATWIALGFGLSGNLVVIPVILLFLGWKFYRHRQLR</sequence>
<gene>
    <name evidence="2" type="ORF">DAERI_040171</name>
</gene>
<feature type="transmembrane region" description="Helical" evidence="1">
    <location>
        <begin position="32"/>
        <end position="56"/>
    </location>
</feature>
<dbReference type="RefSeq" id="WP_165794111.1">
    <property type="nucleotide sequence ID" value="NZ_BFAG01000004.1"/>
</dbReference>
<feature type="transmembrane region" description="Helical" evidence="1">
    <location>
        <begin position="76"/>
        <end position="99"/>
    </location>
</feature>